<dbReference type="RefSeq" id="YP_008059314.1">
    <property type="nucleotide sequence ID" value="NC_021328.1"/>
</dbReference>
<accession>R4TGR5</accession>
<dbReference type="KEGG" id="vg:16193894"/>
<dbReference type="InterPro" id="IPR036380">
    <property type="entry name" value="Isochorismatase-like_sf"/>
</dbReference>
<organism evidence="1 2">
    <name type="scientific">Halogranum tailed virus 1</name>
    <dbReference type="NCBI Taxonomy" id="1273749"/>
    <lineage>
        <taxon>Viruses</taxon>
        <taxon>Duplodnaviria</taxon>
        <taxon>Heunggongvirae</taxon>
        <taxon>Uroviricota</taxon>
        <taxon>Caudoviricetes</taxon>
        <taxon>Thumleimavirales</taxon>
        <taxon>Halomagnusviridae</taxon>
        <taxon>Hagravirus</taxon>
        <taxon>Hagravirus capitaneum</taxon>
        <taxon>Hagravirus HGTV1</taxon>
    </lineage>
</organism>
<protein>
    <submittedName>
        <fullName evidence="1">Cysteine hydrolase</fullName>
    </submittedName>
</protein>
<reference evidence="1 2" key="1">
    <citation type="submission" date="2012-12" db="EMBL/GenBank/DDBJ databases">
        <authorList>
            <person name="Sencilo A."/>
            <person name="Jacobs-Sera D."/>
            <person name="Russell D.A."/>
            <person name="Ko C."/>
            <person name="Atanasova N."/>
            <person name="Osterlund E."/>
            <person name="Oksanen H.M."/>
            <person name="Bamford D.H."/>
            <person name="Hatfull G.F."/>
            <person name="Roine E."/>
            <person name="Hendrix R.W."/>
        </authorList>
    </citation>
    <scope>NUCLEOTIDE SEQUENCE [LARGE SCALE GENOMIC DNA]</scope>
</reference>
<evidence type="ECO:0000313" key="2">
    <source>
        <dbReference type="Proteomes" id="UP000202786"/>
    </source>
</evidence>
<proteinExistence type="predicted"/>
<dbReference type="SUPFAM" id="SSF52499">
    <property type="entry name" value="Isochorismatase-like hydrolases"/>
    <property type="match status" value="1"/>
</dbReference>
<keyword evidence="1" id="KW-0378">Hydrolase</keyword>
<dbReference type="EMBL" id="KC292026">
    <property type="protein sequence ID" value="AGM11436.1"/>
    <property type="molecule type" value="Genomic_DNA"/>
</dbReference>
<gene>
    <name evidence="1" type="primary">139</name>
    <name evidence="1" type="ORF">HGTV1_139</name>
</gene>
<dbReference type="Gene3D" id="3.40.50.850">
    <property type="entry name" value="Isochorismatase-like"/>
    <property type="match status" value="1"/>
</dbReference>
<dbReference type="Proteomes" id="UP000202786">
    <property type="component" value="Segment"/>
</dbReference>
<dbReference type="GeneID" id="16193894"/>
<sequence>MSKAVAVVNMQRGFDTNELIDPVNEVISLAERQEVPIIFTMDDFGEDKYEEPWELSPRLDVQGDEFAGSQEKLDSLIEQFGIEQFIVVGNLSEGQQLVRDGVRVEEATRGELPDGVDISILEL</sequence>
<evidence type="ECO:0000313" key="1">
    <source>
        <dbReference type="EMBL" id="AGM11436.1"/>
    </source>
</evidence>
<keyword evidence="2" id="KW-1185">Reference proteome</keyword>
<name>R4TGR5_9CAUD</name>
<dbReference type="GO" id="GO:0016787">
    <property type="term" value="F:hydrolase activity"/>
    <property type="evidence" value="ECO:0007669"/>
    <property type="project" value="UniProtKB-KW"/>
</dbReference>